<keyword evidence="12" id="KW-0249">Electron transport</keyword>
<keyword evidence="11" id="KW-0479">Metal-binding</keyword>
<dbReference type="GO" id="GO:0006099">
    <property type="term" value="P:tricarboxylic acid cycle"/>
    <property type="evidence" value="ECO:0007669"/>
    <property type="project" value="UniProtKB-UniPathway"/>
</dbReference>
<evidence type="ECO:0000256" key="8">
    <source>
        <dbReference type="ARBA" id="ARBA00022532"/>
    </source>
</evidence>
<dbReference type="InterPro" id="IPR000701">
    <property type="entry name" value="SuccDH_FuR_B_TM-su"/>
</dbReference>
<dbReference type="Gene3D" id="1.20.1300.10">
    <property type="entry name" value="Fumarate reductase/succinate dehydrogenase, transmembrane subunit"/>
    <property type="match status" value="1"/>
</dbReference>
<keyword evidence="18" id="KW-1185">Reference proteome</keyword>
<evidence type="ECO:0000256" key="1">
    <source>
        <dbReference type="ARBA" id="ARBA00001971"/>
    </source>
</evidence>
<proteinExistence type="predicted"/>
<dbReference type="Proteomes" id="UP000503018">
    <property type="component" value="Chromosome"/>
</dbReference>
<dbReference type="Pfam" id="PF01127">
    <property type="entry name" value="Sdh_cyt"/>
    <property type="match status" value="1"/>
</dbReference>
<keyword evidence="15 16" id="KW-0472">Membrane</keyword>
<dbReference type="InterPro" id="IPR034804">
    <property type="entry name" value="SQR/QFR_C/D"/>
</dbReference>
<comment type="subunit">
    <text evidence="5">Part of an enzyme complex containing four subunits: a flavoprotein, an iron-sulfur protein, plus two membrane-anchoring proteins, SdhC and SdhD.</text>
</comment>
<name>A0A6M4B1U0_9SPHN</name>
<keyword evidence="10 16" id="KW-0812">Transmembrane</keyword>
<keyword evidence="9" id="KW-0349">Heme</keyword>
<dbReference type="GO" id="GO:0020037">
    <property type="term" value="F:heme binding"/>
    <property type="evidence" value="ECO:0007669"/>
    <property type="project" value="InterPro"/>
</dbReference>
<dbReference type="NCBIfam" id="TIGR02968">
    <property type="entry name" value="succ_dehyd_anc"/>
    <property type="match status" value="1"/>
</dbReference>
<evidence type="ECO:0000256" key="3">
    <source>
        <dbReference type="ARBA" id="ARBA00004141"/>
    </source>
</evidence>
<evidence type="ECO:0000256" key="11">
    <source>
        <dbReference type="ARBA" id="ARBA00022723"/>
    </source>
</evidence>
<evidence type="ECO:0000256" key="2">
    <source>
        <dbReference type="ARBA" id="ARBA00004050"/>
    </source>
</evidence>
<comment type="function">
    <text evidence="2">Membrane-anchoring subunit of succinate dehydrogenase (SDH).</text>
</comment>
<feature type="transmembrane region" description="Helical" evidence="16">
    <location>
        <begin position="98"/>
        <end position="124"/>
    </location>
</feature>
<evidence type="ECO:0000256" key="10">
    <source>
        <dbReference type="ARBA" id="ARBA00022692"/>
    </source>
</evidence>
<accession>A0A6M4B1U0</accession>
<evidence type="ECO:0000256" key="15">
    <source>
        <dbReference type="ARBA" id="ARBA00023136"/>
    </source>
</evidence>
<keyword evidence="7" id="KW-0813">Transport</keyword>
<dbReference type="RefSeq" id="WP_169947600.1">
    <property type="nucleotide sequence ID" value="NZ_CP053015.1"/>
</dbReference>
<evidence type="ECO:0000256" key="16">
    <source>
        <dbReference type="SAM" id="Phobius"/>
    </source>
</evidence>
<dbReference type="EMBL" id="CP053015">
    <property type="protein sequence ID" value="QJQ33391.1"/>
    <property type="molecule type" value="Genomic_DNA"/>
</dbReference>
<comment type="cofactor">
    <cofactor evidence="1">
        <name>heme</name>
        <dbReference type="ChEBI" id="CHEBI:30413"/>
    </cofactor>
</comment>
<dbReference type="GO" id="GO:0016020">
    <property type="term" value="C:membrane"/>
    <property type="evidence" value="ECO:0007669"/>
    <property type="project" value="UniProtKB-SubCell"/>
</dbReference>
<evidence type="ECO:0000256" key="9">
    <source>
        <dbReference type="ARBA" id="ARBA00022617"/>
    </source>
</evidence>
<evidence type="ECO:0000256" key="4">
    <source>
        <dbReference type="ARBA" id="ARBA00005163"/>
    </source>
</evidence>
<dbReference type="SUPFAM" id="SSF81343">
    <property type="entry name" value="Fumarate reductase respiratory complex transmembrane subunits"/>
    <property type="match status" value="1"/>
</dbReference>
<dbReference type="UniPathway" id="UPA00223"/>
<evidence type="ECO:0000256" key="7">
    <source>
        <dbReference type="ARBA" id="ARBA00022448"/>
    </source>
</evidence>
<dbReference type="AlphaFoldDB" id="A0A6M4B1U0"/>
<evidence type="ECO:0000256" key="14">
    <source>
        <dbReference type="ARBA" id="ARBA00023004"/>
    </source>
</evidence>
<feature type="transmembrane region" description="Helical" evidence="16">
    <location>
        <begin position="58"/>
        <end position="78"/>
    </location>
</feature>
<keyword evidence="8" id="KW-0816">Tricarboxylic acid cycle</keyword>
<gene>
    <name evidence="17" type="primary">sdhD</name>
    <name evidence="17" type="ORF">GV829_13905</name>
</gene>
<evidence type="ECO:0000313" key="18">
    <source>
        <dbReference type="Proteomes" id="UP000503018"/>
    </source>
</evidence>
<organism evidence="17 18">
    <name type="scientific">Sphingomonas lacunae</name>
    <dbReference type="NCBI Taxonomy" id="2698828"/>
    <lineage>
        <taxon>Bacteria</taxon>
        <taxon>Pseudomonadati</taxon>
        <taxon>Pseudomonadota</taxon>
        <taxon>Alphaproteobacteria</taxon>
        <taxon>Sphingomonadales</taxon>
        <taxon>Sphingomonadaceae</taxon>
        <taxon>Sphingomonas</taxon>
    </lineage>
</organism>
<dbReference type="CDD" id="cd03495">
    <property type="entry name" value="SQR_TypeC_SdhD_like"/>
    <property type="match status" value="1"/>
</dbReference>
<keyword evidence="13 16" id="KW-1133">Transmembrane helix</keyword>
<protein>
    <recommendedName>
        <fullName evidence="6">Succinate dehydrogenase hydrophobic membrane anchor subunit</fullName>
    </recommendedName>
</protein>
<evidence type="ECO:0000256" key="5">
    <source>
        <dbReference type="ARBA" id="ARBA00011558"/>
    </source>
</evidence>
<dbReference type="InterPro" id="IPR014312">
    <property type="entry name" value="Succ_DH_anchor"/>
</dbReference>
<sequence length="132" mass="13905">MGNGTRLGRVRGLGSAHSGTHHFTLSRVTAIANLALLVWLLISLLSGSAGSHDAMVRWLASPFAAVPLALLAISAFTHMRLGLTVLIEDYVHGEATKLASLLLLTFFTWGGLIFALFCIAKIALGAPVNVGQ</sequence>
<evidence type="ECO:0000256" key="13">
    <source>
        <dbReference type="ARBA" id="ARBA00022989"/>
    </source>
</evidence>
<evidence type="ECO:0000256" key="6">
    <source>
        <dbReference type="ARBA" id="ARBA00019425"/>
    </source>
</evidence>
<reference evidence="17 18" key="1">
    <citation type="submission" date="2020-01" db="EMBL/GenBank/DDBJ databases">
        <title>Sphingomonas sp. strain CSW-10.</title>
        <authorList>
            <person name="Chen W.-M."/>
        </authorList>
    </citation>
    <scope>NUCLEOTIDE SEQUENCE [LARGE SCALE GENOMIC DNA]</scope>
    <source>
        <strain evidence="17 18">CSW-10</strain>
    </source>
</reference>
<feature type="transmembrane region" description="Helical" evidence="16">
    <location>
        <begin position="28"/>
        <end position="46"/>
    </location>
</feature>
<evidence type="ECO:0000313" key="17">
    <source>
        <dbReference type="EMBL" id="QJQ33391.1"/>
    </source>
</evidence>
<comment type="pathway">
    <text evidence="4">Carbohydrate metabolism; tricarboxylic acid cycle.</text>
</comment>
<evidence type="ECO:0000256" key="12">
    <source>
        <dbReference type="ARBA" id="ARBA00022982"/>
    </source>
</evidence>
<dbReference type="KEGG" id="slan:GV829_13905"/>
<comment type="subcellular location">
    <subcellularLocation>
        <location evidence="3">Membrane</location>
        <topology evidence="3">Multi-pass membrane protein</topology>
    </subcellularLocation>
</comment>
<dbReference type="GO" id="GO:0046872">
    <property type="term" value="F:metal ion binding"/>
    <property type="evidence" value="ECO:0007669"/>
    <property type="project" value="UniProtKB-KW"/>
</dbReference>
<keyword evidence="14" id="KW-0408">Iron</keyword>